<protein>
    <submittedName>
        <fullName evidence="3">Uncharacterized protein</fullName>
    </submittedName>
</protein>
<dbReference type="Proteomes" id="UP000198481">
    <property type="component" value="Chromosome I"/>
</dbReference>
<proteinExistence type="predicted"/>
<sequence length="103" mass="11399">MSLLSNLLDQVPPTIASTTTEEARRPAPRPSLALDTNAERRPRFVTEPHASAATATPEWRLARDAYLNHVMACPSCYAPTSRYCPAGAELRAEYDRTPMETQP</sequence>
<dbReference type="EMBL" id="QFAW01000011">
    <property type="protein sequence ID" value="PWE45458.1"/>
    <property type="molecule type" value="Genomic_DNA"/>
</dbReference>
<reference evidence="3 4" key="1">
    <citation type="submission" date="2016-10" db="EMBL/GenBank/DDBJ databases">
        <authorList>
            <person name="de Groot N.N."/>
        </authorList>
    </citation>
    <scope>NUCLEOTIDE SEQUENCE [LARGE SCALE GENOMIC DNA]</scope>
    <source>
        <strain evidence="3 4">LMG 26867</strain>
    </source>
</reference>
<evidence type="ECO:0000313" key="2">
    <source>
        <dbReference type="EMBL" id="PWE45458.1"/>
    </source>
</evidence>
<evidence type="ECO:0000313" key="4">
    <source>
        <dbReference type="Proteomes" id="UP000198481"/>
    </source>
</evidence>
<dbReference type="AlphaFoldDB" id="A0A1H1YYJ1"/>
<evidence type="ECO:0000256" key="1">
    <source>
        <dbReference type="SAM" id="MobiDB-lite"/>
    </source>
</evidence>
<dbReference type="Proteomes" id="UP000245056">
    <property type="component" value="Unassembled WGS sequence"/>
</dbReference>
<dbReference type="OrthoDB" id="6894286at2"/>
<reference evidence="2 5" key="2">
    <citation type="submission" date="2018-05" db="EMBL/GenBank/DDBJ databases">
        <title>Genome sequences of two Antarctic strains of Pseudomonas prosekii: insights into adaptation to extreme conditions.</title>
        <authorList>
            <person name="Snopkova K."/>
            <person name="Dufkova K."/>
            <person name="Cejkova D."/>
            <person name="Sedlacek I."/>
            <person name="Smajs D."/>
        </authorList>
    </citation>
    <scope>NUCLEOTIDE SEQUENCE [LARGE SCALE GENOMIC DNA]</scope>
    <source>
        <strain evidence="2 5">P2673</strain>
    </source>
</reference>
<feature type="compositionally biased region" description="Basic and acidic residues" evidence="1">
    <location>
        <begin position="37"/>
        <end position="46"/>
    </location>
</feature>
<dbReference type="STRING" id="1148509.SAMN05216222_3661"/>
<organism evidence="3 4">
    <name type="scientific">Pseudomonas prosekii</name>
    <dbReference type="NCBI Taxonomy" id="1148509"/>
    <lineage>
        <taxon>Bacteria</taxon>
        <taxon>Pseudomonadati</taxon>
        <taxon>Pseudomonadota</taxon>
        <taxon>Gammaproteobacteria</taxon>
        <taxon>Pseudomonadales</taxon>
        <taxon>Pseudomonadaceae</taxon>
        <taxon>Pseudomonas</taxon>
    </lineage>
</organism>
<evidence type="ECO:0000313" key="3">
    <source>
        <dbReference type="EMBL" id="SDT26520.1"/>
    </source>
</evidence>
<dbReference type="EMBL" id="LT629762">
    <property type="protein sequence ID" value="SDT26520.1"/>
    <property type="molecule type" value="Genomic_DNA"/>
</dbReference>
<feature type="region of interest" description="Disordered" evidence="1">
    <location>
        <begin position="1"/>
        <end position="54"/>
    </location>
</feature>
<dbReference type="RefSeq" id="WP_092277995.1">
    <property type="nucleotide sequence ID" value="NZ_LT629762.1"/>
</dbReference>
<evidence type="ECO:0000313" key="5">
    <source>
        <dbReference type="Proteomes" id="UP000245056"/>
    </source>
</evidence>
<gene>
    <name evidence="2" type="ORF">C9I49_10975</name>
    <name evidence="3" type="ORF">SAMN05216222_3661</name>
</gene>
<name>A0A1H1YYJ1_9PSED</name>
<accession>A0A1H1YYJ1</accession>